<keyword evidence="1" id="KW-0812">Transmembrane</keyword>
<feature type="non-terminal residue" evidence="2">
    <location>
        <position position="78"/>
    </location>
</feature>
<name>A0A0K2SZK3_LEPSM</name>
<dbReference type="EMBL" id="HACA01001853">
    <property type="protein sequence ID" value="CDW19214.1"/>
    <property type="molecule type" value="Transcribed_RNA"/>
</dbReference>
<evidence type="ECO:0000256" key="1">
    <source>
        <dbReference type="SAM" id="Phobius"/>
    </source>
</evidence>
<dbReference type="AlphaFoldDB" id="A0A0K2SZK3"/>
<proteinExistence type="predicted"/>
<keyword evidence="1" id="KW-0472">Membrane</keyword>
<organism evidence="2">
    <name type="scientific">Lepeophtheirus salmonis</name>
    <name type="common">Salmon louse</name>
    <name type="synonym">Caligus salmonis</name>
    <dbReference type="NCBI Taxonomy" id="72036"/>
    <lineage>
        <taxon>Eukaryota</taxon>
        <taxon>Metazoa</taxon>
        <taxon>Ecdysozoa</taxon>
        <taxon>Arthropoda</taxon>
        <taxon>Crustacea</taxon>
        <taxon>Multicrustacea</taxon>
        <taxon>Hexanauplia</taxon>
        <taxon>Copepoda</taxon>
        <taxon>Siphonostomatoida</taxon>
        <taxon>Caligidae</taxon>
        <taxon>Lepeophtheirus</taxon>
    </lineage>
</organism>
<reference evidence="2" key="1">
    <citation type="submission" date="2014-05" db="EMBL/GenBank/DDBJ databases">
        <authorList>
            <person name="Chronopoulou M."/>
        </authorList>
    </citation>
    <scope>NUCLEOTIDE SEQUENCE</scope>
    <source>
        <tissue evidence="2">Whole organism</tissue>
    </source>
</reference>
<accession>A0A0K2SZK3</accession>
<sequence>MGFFYVDTMKYELSINYFIFGLMAFINVNTFMIMSLQLIIFMENIFKYIIYFDNSIDNFWHILCLFKHHKMYNHRCHA</sequence>
<keyword evidence="1" id="KW-1133">Transmembrane helix</keyword>
<protein>
    <submittedName>
        <fullName evidence="2">Uncharacterized protein</fullName>
    </submittedName>
</protein>
<feature type="transmembrane region" description="Helical" evidence="1">
    <location>
        <begin position="15"/>
        <end position="41"/>
    </location>
</feature>
<evidence type="ECO:0000313" key="2">
    <source>
        <dbReference type="EMBL" id="CDW19214.1"/>
    </source>
</evidence>